<comment type="caution">
    <text evidence="4">The sequence shown here is derived from an EMBL/GenBank/DDBJ whole genome shotgun (WGS) entry which is preliminary data.</text>
</comment>
<evidence type="ECO:0000256" key="2">
    <source>
        <dbReference type="SAM" id="Phobius"/>
    </source>
</evidence>
<dbReference type="SUPFAM" id="SSF51735">
    <property type="entry name" value="NAD(P)-binding Rossmann-fold domains"/>
    <property type="match status" value="2"/>
</dbReference>
<name>A0AB35SZG9_RUBRA</name>
<organism evidence="4 5">
    <name type="scientific">Rubrobacter radiotolerans</name>
    <name type="common">Arthrobacter radiotolerans</name>
    <dbReference type="NCBI Taxonomy" id="42256"/>
    <lineage>
        <taxon>Bacteria</taxon>
        <taxon>Bacillati</taxon>
        <taxon>Actinomycetota</taxon>
        <taxon>Rubrobacteria</taxon>
        <taxon>Rubrobacterales</taxon>
        <taxon>Rubrobacteraceae</taxon>
        <taxon>Rubrobacter</taxon>
    </lineage>
</organism>
<feature type="transmembrane region" description="Helical" evidence="2">
    <location>
        <begin position="136"/>
        <end position="159"/>
    </location>
</feature>
<protein>
    <submittedName>
        <fullName evidence="4">Nucleoside-diphosphate sugar epimerase/dehydratase</fullName>
    </submittedName>
</protein>
<dbReference type="RefSeq" id="WP_084263597.1">
    <property type="nucleotide sequence ID" value="NZ_CP007514.1"/>
</dbReference>
<dbReference type="Proteomes" id="UP001281130">
    <property type="component" value="Unassembled WGS sequence"/>
</dbReference>
<keyword evidence="2" id="KW-0812">Transmembrane</keyword>
<keyword evidence="2" id="KW-0472">Membrane</keyword>
<dbReference type="AlphaFoldDB" id="A0AB35SZG9"/>
<dbReference type="Pfam" id="PF02719">
    <property type="entry name" value="Polysacc_synt_2"/>
    <property type="match status" value="1"/>
</dbReference>
<evidence type="ECO:0000313" key="5">
    <source>
        <dbReference type="Proteomes" id="UP001281130"/>
    </source>
</evidence>
<dbReference type="Gene3D" id="3.40.50.720">
    <property type="entry name" value="NAD(P)-binding Rossmann-like Domain"/>
    <property type="match status" value="2"/>
</dbReference>
<dbReference type="PANTHER" id="PTHR43318">
    <property type="entry name" value="UDP-N-ACETYLGLUCOSAMINE 4,6-DEHYDRATASE"/>
    <property type="match status" value="1"/>
</dbReference>
<feature type="transmembrane region" description="Helical" evidence="2">
    <location>
        <begin position="70"/>
        <end position="91"/>
    </location>
</feature>
<evidence type="ECO:0000313" key="4">
    <source>
        <dbReference type="EMBL" id="MDX5892934.1"/>
    </source>
</evidence>
<dbReference type="InterPro" id="IPR036291">
    <property type="entry name" value="NAD(P)-bd_dom_sf"/>
</dbReference>
<gene>
    <name evidence="4" type="ORF">SIL72_02715</name>
</gene>
<reference evidence="4" key="1">
    <citation type="submission" date="2023-11" db="EMBL/GenBank/DDBJ databases">
        <title>MicrobeMod: A computational toolkit for identifying prokaryotic methylation and restriction-modification with nanopore sequencing.</title>
        <authorList>
            <person name="Crits-Christoph A."/>
            <person name="Kang S.C."/>
            <person name="Lee H."/>
            <person name="Ostrov N."/>
        </authorList>
    </citation>
    <scope>NUCLEOTIDE SEQUENCE</scope>
    <source>
        <strain evidence="4">ATCC 51242</strain>
    </source>
</reference>
<feature type="domain" description="Polysaccharide biosynthesis protein CapD-like" evidence="3">
    <location>
        <begin position="317"/>
        <end position="600"/>
    </location>
</feature>
<dbReference type="PANTHER" id="PTHR43318:SF1">
    <property type="entry name" value="POLYSACCHARIDE BIOSYNTHESIS PROTEIN EPSC-RELATED"/>
    <property type="match status" value="1"/>
</dbReference>
<evidence type="ECO:0000256" key="1">
    <source>
        <dbReference type="ARBA" id="ARBA00007430"/>
    </source>
</evidence>
<dbReference type="CDD" id="cd05237">
    <property type="entry name" value="UDP_invert_4-6DH_SDR_e"/>
    <property type="match status" value="1"/>
</dbReference>
<evidence type="ECO:0000259" key="3">
    <source>
        <dbReference type="Pfam" id="PF02719"/>
    </source>
</evidence>
<keyword evidence="2" id="KW-1133">Transmembrane helix</keyword>
<sequence>MRGTRQRMDSLGRGMAGGLRKVQRAFYRSPPTFRRAAAMLVDAAIVIESFVVALLFRFDGAISEPFWTSFWPFALLSAVLFVLLLNANGVYRSILRYTGIYQGLRIASATSIATGTIFLFVFAVGPEGLDLTSLNATPLSVVLVGGVLAYLQLVAVRLYPRVFYELSLREIGRRKRTLIVGTGEQGVALAGHIWRTAAMETQIVGFVADSEAGEDVGKHIEGVPVIGTVDEIERLIAEHGVDGVIIATPKASREQVDRIWRTCVRARAEVKVMPDLGQMLSEGTIRLRELQIEDLLGREPIDIDLESLSGYIRGRSVLVTGAGGSIGRELSRQISRLDPSSLVLFDRDESGLYYLGEELRREGFDAATLLVGDVTATERLSFIFERYRPELVFHAAAYKHVPMMELQATEAIVNNVFGTLNVARSAGAYGAKGFVNVSTDKAVNPANVMGATKRLAETICRELSREFPQTVFSSVRFGNVLGSRGSVIPTFRQQIEAGGPVTVTHPEMIRYFMTIPEAVSLILQAGALSKDSSGYATYMLEMGRPVRILDLARNMIEVMGATDVQVKFTGLRPGEKLSEELFESTSESQHATEHPMVYRLTSETDSPTGEDLMSLVGAMIVESREQEAESAIKTLKSAVPTYSEVVLTDPSPGARADRLGPS</sequence>
<comment type="similarity">
    <text evidence="1">Belongs to the polysaccharide synthase family.</text>
</comment>
<dbReference type="EMBL" id="JAWXXX010000001">
    <property type="protein sequence ID" value="MDX5892934.1"/>
    <property type="molecule type" value="Genomic_DNA"/>
</dbReference>
<accession>A0AB35SZG9</accession>
<proteinExistence type="inferred from homology"/>
<feature type="transmembrane region" description="Helical" evidence="2">
    <location>
        <begin position="36"/>
        <end position="58"/>
    </location>
</feature>
<feature type="transmembrane region" description="Helical" evidence="2">
    <location>
        <begin position="103"/>
        <end position="124"/>
    </location>
</feature>
<dbReference type="InterPro" id="IPR051203">
    <property type="entry name" value="Polysaccharide_Synthase-Rel"/>
</dbReference>
<dbReference type="Pfam" id="PF13727">
    <property type="entry name" value="CoA_binding_3"/>
    <property type="match status" value="1"/>
</dbReference>
<dbReference type="InterPro" id="IPR003869">
    <property type="entry name" value="Polysac_CapD-like"/>
</dbReference>